<evidence type="ECO:0000256" key="2">
    <source>
        <dbReference type="SAM" id="Phobius"/>
    </source>
</evidence>
<evidence type="ECO:0000313" key="3">
    <source>
        <dbReference type="EMBL" id="RWR88452.1"/>
    </source>
</evidence>
<protein>
    <submittedName>
        <fullName evidence="3">Uncharacterized protein</fullName>
    </submittedName>
</protein>
<feature type="region of interest" description="Disordered" evidence="1">
    <location>
        <begin position="97"/>
        <end position="122"/>
    </location>
</feature>
<feature type="compositionally biased region" description="Basic and acidic residues" evidence="1">
    <location>
        <begin position="32"/>
        <end position="43"/>
    </location>
</feature>
<proteinExistence type="predicted"/>
<reference evidence="3 4" key="1">
    <citation type="journal article" date="2019" name="Nat. Plants">
        <title>Stout camphor tree genome fills gaps in understanding of flowering plant genome evolution.</title>
        <authorList>
            <person name="Chaw S.M."/>
            <person name="Liu Y.C."/>
            <person name="Wu Y.W."/>
            <person name="Wang H.Y."/>
            <person name="Lin C.I."/>
            <person name="Wu C.S."/>
            <person name="Ke H.M."/>
            <person name="Chang L.Y."/>
            <person name="Hsu C.Y."/>
            <person name="Yang H.T."/>
            <person name="Sudianto E."/>
            <person name="Hsu M.H."/>
            <person name="Wu K.P."/>
            <person name="Wang L.N."/>
            <person name="Leebens-Mack J.H."/>
            <person name="Tsai I.J."/>
        </authorList>
    </citation>
    <scope>NUCLEOTIDE SEQUENCE [LARGE SCALE GENOMIC DNA]</scope>
    <source>
        <strain evidence="4">cv. Chaw 1501</strain>
        <tissue evidence="3">Young leaves</tissue>
    </source>
</reference>
<feature type="transmembrane region" description="Helical" evidence="2">
    <location>
        <begin position="46"/>
        <end position="67"/>
    </location>
</feature>
<dbReference type="PANTHER" id="PTHR37213">
    <property type="entry name" value="SUBTILISIN-LIKE PROTEASE"/>
    <property type="match status" value="1"/>
</dbReference>
<evidence type="ECO:0000313" key="4">
    <source>
        <dbReference type="Proteomes" id="UP000283530"/>
    </source>
</evidence>
<accession>A0A3S3MY42</accession>
<dbReference type="EMBL" id="QPKB01000007">
    <property type="protein sequence ID" value="RWR88452.1"/>
    <property type="molecule type" value="Genomic_DNA"/>
</dbReference>
<evidence type="ECO:0000256" key="1">
    <source>
        <dbReference type="SAM" id="MobiDB-lite"/>
    </source>
</evidence>
<comment type="caution">
    <text evidence="3">The sequence shown here is derived from an EMBL/GenBank/DDBJ whole genome shotgun (WGS) entry which is preliminary data.</text>
</comment>
<dbReference type="AlphaFoldDB" id="A0A3S3MY42"/>
<dbReference type="PANTHER" id="PTHR37213:SF1">
    <property type="entry name" value="SUBTILISIN-LIKE PROTEASE"/>
    <property type="match status" value="1"/>
</dbReference>
<feature type="region of interest" description="Disordered" evidence="1">
    <location>
        <begin position="18"/>
        <end position="43"/>
    </location>
</feature>
<keyword evidence="2" id="KW-1133">Transmembrane helix</keyword>
<gene>
    <name evidence="3" type="ORF">CKAN_01746200</name>
</gene>
<name>A0A3S3MY42_9MAGN</name>
<dbReference type="OrthoDB" id="746946at2759"/>
<keyword evidence="2" id="KW-0472">Membrane</keyword>
<dbReference type="Proteomes" id="UP000283530">
    <property type="component" value="Unassembled WGS sequence"/>
</dbReference>
<keyword evidence="2" id="KW-0812">Transmembrane</keyword>
<sequence length="122" mass="13879">MLCCWCLAKAAMPSTMSVPVPISKGGEEELASSERGENEQKRPRDILYMEGNLASCAVAVTLAYFLWVKPSQDLKREQQAFMVSSFWVGFRQRQIEKRKPIPDPQDTGLTYARKRETMESDT</sequence>
<feature type="compositionally biased region" description="Basic and acidic residues" evidence="1">
    <location>
        <begin position="113"/>
        <end position="122"/>
    </location>
</feature>
<keyword evidence="4" id="KW-1185">Reference proteome</keyword>
<organism evidence="3 4">
    <name type="scientific">Cinnamomum micranthum f. kanehirae</name>
    <dbReference type="NCBI Taxonomy" id="337451"/>
    <lineage>
        <taxon>Eukaryota</taxon>
        <taxon>Viridiplantae</taxon>
        <taxon>Streptophyta</taxon>
        <taxon>Embryophyta</taxon>
        <taxon>Tracheophyta</taxon>
        <taxon>Spermatophyta</taxon>
        <taxon>Magnoliopsida</taxon>
        <taxon>Magnoliidae</taxon>
        <taxon>Laurales</taxon>
        <taxon>Lauraceae</taxon>
        <taxon>Cinnamomum</taxon>
    </lineage>
</organism>